<dbReference type="EMBL" id="JBBNAG010000011">
    <property type="protein sequence ID" value="KAK9095217.1"/>
    <property type="molecule type" value="Genomic_DNA"/>
</dbReference>
<evidence type="ECO:0000256" key="3">
    <source>
        <dbReference type="ARBA" id="ARBA00022946"/>
    </source>
</evidence>
<organism evidence="4 5">
    <name type="scientific">Stephania cephalantha</name>
    <dbReference type="NCBI Taxonomy" id="152367"/>
    <lineage>
        <taxon>Eukaryota</taxon>
        <taxon>Viridiplantae</taxon>
        <taxon>Streptophyta</taxon>
        <taxon>Embryophyta</taxon>
        <taxon>Tracheophyta</taxon>
        <taxon>Spermatophyta</taxon>
        <taxon>Magnoliopsida</taxon>
        <taxon>Ranunculales</taxon>
        <taxon>Menispermaceae</taxon>
        <taxon>Menispermoideae</taxon>
        <taxon>Cissampelideae</taxon>
        <taxon>Stephania</taxon>
    </lineage>
</organism>
<evidence type="ECO:0000256" key="2">
    <source>
        <dbReference type="ARBA" id="ARBA00022472"/>
    </source>
</evidence>
<sequence length="484" mass="55826">MHFCPKFNFTIRHCSHYSTLRKLPKLRKIPNYHRPQAILQAQQALIEYLYCTRSLPFTYAENISNNSLFSLSELISKVEFSPQNFSRSFPRFLRYHPIDEFDFFFESIGIPYLGNQGGREELRGEIDELFGVLKRVFVDCGGKSLVEGNVDAWCKICRKVKFFYDLGCEKEALVELISSRLGILVEIPEEVLVKKFEFFSGMGASKEDIGLVLLRWPVILSYDLESPVFSVEGFLTSIGLSSTKLDSISWEFPFVLGKNKLKNLRCLLRAIDLHEWFFEKIMNGDHHLSAGVNNGSLDDAVENEFKKGLGKIKSRREHRGTMQRLNFLLGIGFGQNLVTIKVLSGLHGSRAQLQERFNLLLNLGIKYPNLCKIVYCRVKALNQNPAMLEEKVNYLQFGLGCSLQYLDVYPGFLCFNLENRIKPRCAIHQWLFEKGLVRRKYRITSMISPSEKTIIARLYNIHPAIPKQWLENPSRFSSESLEQE</sequence>
<keyword evidence="2" id="KW-0804">Transcription</keyword>
<name>A0AAP0HS98_9MAGN</name>
<accession>A0AAP0HS98</accession>
<reference evidence="4 5" key="1">
    <citation type="submission" date="2024-01" db="EMBL/GenBank/DDBJ databases">
        <title>Genome assemblies of Stephania.</title>
        <authorList>
            <person name="Yang L."/>
        </authorList>
    </citation>
    <scope>NUCLEOTIDE SEQUENCE [LARGE SCALE GENOMIC DNA]</scope>
    <source>
        <strain evidence="4">JXDWG</strain>
        <tissue evidence="4">Leaf</tissue>
    </source>
</reference>
<protein>
    <submittedName>
        <fullName evidence="4">Uncharacterized protein</fullName>
    </submittedName>
</protein>
<keyword evidence="2" id="KW-0806">Transcription termination</keyword>
<evidence type="ECO:0000313" key="4">
    <source>
        <dbReference type="EMBL" id="KAK9095217.1"/>
    </source>
</evidence>
<dbReference type="PANTHER" id="PTHR13068">
    <property type="entry name" value="CGI-12 PROTEIN-RELATED"/>
    <property type="match status" value="1"/>
</dbReference>
<comment type="caution">
    <text evidence="4">The sequence shown here is derived from an EMBL/GenBank/DDBJ whole genome shotgun (WGS) entry which is preliminary data.</text>
</comment>
<keyword evidence="3" id="KW-0809">Transit peptide</keyword>
<evidence type="ECO:0000256" key="1">
    <source>
        <dbReference type="ARBA" id="ARBA00007692"/>
    </source>
</evidence>
<comment type="similarity">
    <text evidence="1">Belongs to the mTERF family.</text>
</comment>
<evidence type="ECO:0000313" key="5">
    <source>
        <dbReference type="Proteomes" id="UP001419268"/>
    </source>
</evidence>
<dbReference type="Pfam" id="PF02536">
    <property type="entry name" value="mTERF"/>
    <property type="match status" value="2"/>
</dbReference>
<dbReference type="InterPro" id="IPR038538">
    <property type="entry name" value="MTERF_sf"/>
</dbReference>
<keyword evidence="2" id="KW-0805">Transcription regulation</keyword>
<proteinExistence type="inferred from homology"/>
<dbReference type="PANTHER" id="PTHR13068:SF113">
    <property type="entry name" value="TRANSCRIPTION TERMINATION FACTOR MTEF18, MITOCHONDRIAL"/>
    <property type="match status" value="1"/>
</dbReference>
<keyword evidence="5" id="KW-1185">Reference proteome</keyword>
<dbReference type="GO" id="GO:0006353">
    <property type="term" value="P:DNA-templated transcription termination"/>
    <property type="evidence" value="ECO:0007669"/>
    <property type="project" value="UniProtKB-KW"/>
</dbReference>
<gene>
    <name evidence="4" type="ORF">Scep_026686</name>
</gene>
<dbReference type="Proteomes" id="UP001419268">
    <property type="component" value="Unassembled WGS sequence"/>
</dbReference>
<dbReference type="InterPro" id="IPR003690">
    <property type="entry name" value="MTERF"/>
</dbReference>
<dbReference type="GO" id="GO:0003676">
    <property type="term" value="F:nucleic acid binding"/>
    <property type="evidence" value="ECO:0007669"/>
    <property type="project" value="InterPro"/>
</dbReference>
<dbReference type="SMART" id="SM00733">
    <property type="entry name" value="Mterf"/>
    <property type="match status" value="4"/>
</dbReference>
<dbReference type="Gene3D" id="1.25.70.10">
    <property type="entry name" value="Transcription termination factor 3, mitochondrial"/>
    <property type="match status" value="2"/>
</dbReference>
<dbReference type="AlphaFoldDB" id="A0AAP0HS98"/>